<evidence type="ECO:0000256" key="1">
    <source>
        <dbReference type="ARBA" id="ARBA00022475"/>
    </source>
</evidence>
<evidence type="ECO:0000256" key="10">
    <source>
        <dbReference type="HAMAP-Rule" id="MF_00033"/>
    </source>
</evidence>
<dbReference type="GO" id="GO:0009252">
    <property type="term" value="P:peptidoglycan biosynthetic process"/>
    <property type="evidence" value="ECO:0007669"/>
    <property type="project" value="UniProtKB-UniRule"/>
</dbReference>
<dbReference type="EMBL" id="QBKR01000014">
    <property type="protein sequence ID" value="PTX58840.1"/>
    <property type="molecule type" value="Genomic_DNA"/>
</dbReference>
<keyword evidence="3 10" id="KW-0328">Glycosyltransferase</keyword>
<evidence type="ECO:0000256" key="6">
    <source>
        <dbReference type="ARBA" id="ARBA00022984"/>
    </source>
</evidence>
<evidence type="ECO:0000256" key="7">
    <source>
        <dbReference type="ARBA" id="ARBA00023136"/>
    </source>
</evidence>
<dbReference type="GO" id="GO:0051301">
    <property type="term" value="P:cell division"/>
    <property type="evidence" value="ECO:0007669"/>
    <property type="project" value="UniProtKB-KW"/>
</dbReference>
<dbReference type="GO" id="GO:0005886">
    <property type="term" value="C:plasma membrane"/>
    <property type="evidence" value="ECO:0007669"/>
    <property type="project" value="UniProtKB-SubCell"/>
</dbReference>
<evidence type="ECO:0000256" key="9">
    <source>
        <dbReference type="ARBA" id="ARBA00023316"/>
    </source>
</evidence>
<dbReference type="PANTHER" id="PTHR21015:SF27">
    <property type="entry name" value="UDP-N-ACETYLGLUCOSAMINE--N-ACETYLMURAMYL-(PENTAPEPTIDE) PYROPHOSPHORYL-UNDECAPRENOL N-ACETYLGLUCOSAMINE TRANSFERASE"/>
    <property type="match status" value="1"/>
</dbReference>
<keyword evidence="6 10" id="KW-0573">Peptidoglycan synthesis</keyword>
<dbReference type="InterPro" id="IPR006009">
    <property type="entry name" value="GlcNAc_MurG"/>
</dbReference>
<comment type="similarity">
    <text evidence="10">Belongs to the glycosyltransferase 28 family. MurG subfamily.</text>
</comment>
<gene>
    <name evidence="10" type="primary">murG</name>
    <name evidence="13" type="ORF">C8P63_11410</name>
</gene>
<keyword evidence="7 10" id="KW-0472">Membrane</keyword>
<dbReference type="InterPro" id="IPR004276">
    <property type="entry name" value="GlycoTrans_28_N"/>
</dbReference>
<keyword evidence="14" id="KW-1185">Reference proteome</keyword>
<dbReference type="PANTHER" id="PTHR21015">
    <property type="entry name" value="UDP-N-ACETYLGLUCOSAMINE--N-ACETYLMURAMYL-(PENTAPEPTIDE) PYROPHOSPHORYL-UNDECAPRENOL N-ACETYLGLUCOSAMINE TRANSFERASE 1"/>
    <property type="match status" value="1"/>
</dbReference>
<feature type="binding site" evidence="10">
    <location>
        <begin position="49"/>
        <end position="51"/>
    </location>
    <ligand>
        <name>UDP-N-acetyl-alpha-D-glucosamine</name>
        <dbReference type="ChEBI" id="CHEBI:57705"/>
    </ligand>
</feature>
<dbReference type="GO" id="GO:0071555">
    <property type="term" value="P:cell wall organization"/>
    <property type="evidence" value="ECO:0007669"/>
    <property type="project" value="UniProtKB-KW"/>
</dbReference>
<dbReference type="Pfam" id="PF04101">
    <property type="entry name" value="Glyco_tran_28_C"/>
    <property type="match status" value="1"/>
</dbReference>
<dbReference type="Gene3D" id="3.40.50.2000">
    <property type="entry name" value="Glycogen Phosphorylase B"/>
    <property type="match status" value="2"/>
</dbReference>
<name>A0A2T6BRY2_9BACL</name>
<feature type="binding site" evidence="10">
    <location>
        <position position="203"/>
    </location>
    <ligand>
        <name>UDP-N-acetyl-alpha-D-glucosamine</name>
        <dbReference type="ChEBI" id="CHEBI:57705"/>
    </ligand>
</feature>
<accession>A0A2T6BRY2</accession>
<evidence type="ECO:0000313" key="13">
    <source>
        <dbReference type="EMBL" id="PTX58840.1"/>
    </source>
</evidence>
<dbReference type="GO" id="GO:0008360">
    <property type="term" value="P:regulation of cell shape"/>
    <property type="evidence" value="ECO:0007669"/>
    <property type="project" value="UniProtKB-KW"/>
</dbReference>
<proteinExistence type="inferred from homology"/>
<dbReference type="CDD" id="cd03785">
    <property type="entry name" value="GT28_MurG"/>
    <property type="match status" value="1"/>
</dbReference>
<evidence type="ECO:0000259" key="12">
    <source>
        <dbReference type="Pfam" id="PF04101"/>
    </source>
</evidence>
<dbReference type="Proteomes" id="UP000244240">
    <property type="component" value="Unassembled WGS sequence"/>
</dbReference>
<feature type="domain" description="Glycosyl transferase family 28 C-terminal" evidence="12">
    <location>
        <begin position="226"/>
        <end position="373"/>
    </location>
</feature>
<sequence length="401" mass="44973">MIADRKKTVETGLFSLISGPQRIIGRQIHLWTERREAMRKKIIFTGGGSAGHVTVNQALIPRFLKDGWDVGYIGSHDGIERQLIQPFGKVKYYGISTGKLRRYFDWNNFNDPFRVLKGIGEAYRILRKEKPDVVFSKGGFVSVPVVIGGWMNGVPVVIHESDLTPGLANRLAIPFATRVCTTFPETTQHLKAEKGVYVGALVREELKRGKADEGRRICGFTADTPVLLIMGGSLGSRNINRMVHRTLPSLLQNFQIAHICGKGNVDPSMERPGYRQFEYLTKELPHMLAMADGVISRAGSNAIFELLALKKPMLLIPLSKSASRGDQVLNARSFKRKGYAEVLEEEELNEKRFLRHLSSLFENKEAYIAKMAEGDGRNTLHTLRRLIEEAACREGQTKNLP</sequence>
<dbReference type="AlphaFoldDB" id="A0A2T6BRY2"/>
<feature type="binding site" evidence="10">
    <location>
        <position position="233"/>
    </location>
    <ligand>
        <name>UDP-N-acetyl-alpha-D-glucosamine</name>
        <dbReference type="ChEBI" id="CHEBI:57705"/>
    </ligand>
</feature>
<dbReference type="GO" id="GO:0050511">
    <property type="term" value="F:undecaprenyldiphospho-muramoylpentapeptide beta-N-acetylglucosaminyltransferase activity"/>
    <property type="evidence" value="ECO:0007669"/>
    <property type="project" value="UniProtKB-UniRule"/>
</dbReference>
<dbReference type="GO" id="GO:0051991">
    <property type="term" value="F:UDP-N-acetyl-D-glucosamine:N-acetylmuramoyl-L-alanyl-D-glutamyl-meso-2,6-diaminopimelyl-D-alanyl-D-alanine-diphosphoundecaprenol 4-beta-N-acetylglucosaminlytransferase activity"/>
    <property type="evidence" value="ECO:0007669"/>
    <property type="project" value="RHEA"/>
</dbReference>
<organism evidence="13 14">
    <name type="scientific">Melghirimyces profundicolus</name>
    <dbReference type="NCBI Taxonomy" id="1242148"/>
    <lineage>
        <taxon>Bacteria</taxon>
        <taxon>Bacillati</taxon>
        <taxon>Bacillota</taxon>
        <taxon>Bacilli</taxon>
        <taxon>Bacillales</taxon>
        <taxon>Thermoactinomycetaceae</taxon>
        <taxon>Melghirimyces</taxon>
    </lineage>
</organism>
<keyword evidence="8 10" id="KW-0131">Cell cycle</keyword>
<evidence type="ECO:0000259" key="11">
    <source>
        <dbReference type="Pfam" id="PF03033"/>
    </source>
</evidence>
<feature type="binding site" evidence="10">
    <location>
        <position position="327"/>
    </location>
    <ligand>
        <name>UDP-N-acetyl-alpha-D-glucosamine</name>
        <dbReference type="ChEBI" id="CHEBI:57705"/>
    </ligand>
</feature>
<evidence type="ECO:0000256" key="8">
    <source>
        <dbReference type="ARBA" id="ARBA00023306"/>
    </source>
</evidence>
<comment type="catalytic activity">
    <reaction evidence="10">
        <text>di-trans,octa-cis-undecaprenyl diphospho-N-acetyl-alpha-D-muramoyl-L-alanyl-D-glutamyl-meso-2,6-diaminopimeloyl-D-alanyl-D-alanine + UDP-N-acetyl-alpha-D-glucosamine = di-trans,octa-cis-undecaprenyl diphospho-[N-acetyl-alpha-D-glucosaminyl-(1-&gt;4)]-N-acetyl-alpha-D-muramoyl-L-alanyl-D-glutamyl-meso-2,6-diaminopimeloyl-D-alanyl-D-alanine + UDP + H(+)</text>
        <dbReference type="Rhea" id="RHEA:31227"/>
        <dbReference type="ChEBI" id="CHEBI:15378"/>
        <dbReference type="ChEBI" id="CHEBI:57705"/>
        <dbReference type="ChEBI" id="CHEBI:58223"/>
        <dbReference type="ChEBI" id="CHEBI:61387"/>
        <dbReference type="ChEBI" id="CHEBI:61388"/>
        <dbReference type="EC" id="2.4.1.227"/>
    </reaction>
</comment>
<evidence type="ECO:0000256" key="2">
    <source>
        <dbReference type="ARBA" id="ARBA00022618"/>
    </source>
</evidence>
<dbReference type="InterPro" id="IPR007235">
    <property type="entry name" value="Glyco_trans_28_C"/>
</dbReference>
<keyword evidence="2 10" id="KW-0132">Cell division</keyword>
<evidence type="ECO:0000256" key="3">
    <source>
        <dbReference type="ARBA" id="ARBA00022676"/>
    </source>
</evidence>
<reference evidence="13 14" key="1">
    <citation type="submission" date="2018-04" db="EMBL/GenBank/DDBJ databases">
        <title>Genomic Encyclopedia of Archaeal and Bacterial Type Strains, Phase II (KMG-II): from individual species to whole genera.</title>
        <authorList>
            <person name="Goeker M."/>
        </authorList>
    </citation>
    <scope>NUCLEOTIDE SEQUENCE [LARGE SCALE GENOMIC DNA]</scope>
    <source>
        <strain evidence="13 14">DSM 45787</strain>
    </source>
</reference>
<dbReference type="SUPFAM" id="SSF53756">
    <property type="entry name" value="UDP-Glycosyltransferase/glycogen phosphorylase"/>
    <property type="match status" value="1"/>
</dbReference>
<evidence type="ECO:0000256" key="4">
    <source>
        <dbReference type="ARBA" id="ARBA00022679"/>
    </source>
</evidence>
<comment type="function">
    <text evidence="10">Cell wall formation. Catalyzes the transfer of a GlcNAc subunit on undecaprenyl-pyrophosphoryl-MurNAc-pentapeptide (lipid intermediate I) to form undecaprenyl-pyrophosphoryl-MurNAc-(pentapeptide)GlcNAc (lipid intermediate II).</text>
</comment>
<evidence type="ECO:0000313" key="14">
    <source>
        <dbReference type="Proteomes" id="UP000244240"/>
    </source>
</evidence>
<dbReference type="GO" id="GO:0005975">
    <property type="term" value="P:carbohydrate metabolic process"/>
    <property type="evidence" value="ECO:0007669"/>
    <property type="project" value="InterPro"/>
</dbReference>
<comment type="caution">
    <text evidence="13">The sequence shown here is derived from an EMBL/GenBank/DDBJ whole genome shotgun (WGS) entry which is preliminary data.</text>
</comment>
<keyword evidence="4 10" id="KW-0808">Transferase</keyword>
<feature type="domain" description="Glycosyltransferase family 28 N-terminal" evidence="11">
    <location>
        <begin position="42"/>
        <end position="180"/>
    </location>
</feature>
<dbReference type="UniPathway" id="UPA00219"/>
<keyword evidence="5 10" id="KW-0133">Cell shape</keyword>
<evidence type="ECO:0000256" key="5">
    <source>
        <dbReference type="ARBA" id="ARBA00022960"/>
    </source>
</evidence>
<dbReference type="EC" id="2.4.1.227" evidence="10"/>
<comment type="subcellular location">
    <subcellularLocation>
        <location evidence="10">Cell membrane</location>
        <topology evidence="10">Peripheral membrane protein</topology>
        <orientation evidence="10">Cytoplasmic side</orientation>
    </subcellularLocation>
</comment>
<keyword evidence="1 10" id="KW-1003">Cell membrane</keyword>
<comment type="pathway">
    <text evidence="10">Cell wall biogenesis; peptidoglycan biosynthesis.</text>
</comment>
<keyword evidence="9 10" id="KW-0961">Cell wall biogenesis/degradation</keyword>
<comment type="caution">
    <text evidence="10">Lacks conserved residue(s) required for the propagation of feature annotation.</text>
</comment>
<protein>
    <recommendedName>
        <fullName evidence="10">UDP-N-acetylglucosamine--N-acetylmuramyl-(pentapeptide) pyrophosphoryl-undecaprenol N-acetylglucosamine transferase</fullName>
        <ecNumber evidence="10">2.4.1.227</ecNumber>
    </recommendedName>
    <alternativeName>
        <fullName evidence="10">Undecaprenyl-PP-MurNAc-pentapeptide-UDPGlcNAc GlcNAc transferase</fullName>
    </alternativeName>
</protein>
<dbReference type="Pfam" id="PF03033">
    <property type="entry name" value="Glyco_transf_28"/>
    <property type="match status" value="1"/>
</dbReference>
<dbReference type="HAMAP" id="MF_00033">
    <property type="entry name" value="MurG"/>
    <property type="match status" value="1"/>
</dbReference>
<dbReference type="NCBIfam" id="NF009102">
    <property type="entry name" value="PRK12446.1"/>
    <property type="match status" value="1"/>
</dbReference>